<sequence length="162" mass="17677">MDRDGGRGRGSGRGRGRPRKNTGIPLDLRTTPPTPTTTTTTSTPSLSASQGPLIHMIPTLGVRVHSMEPGGTSFQMPPPPSQPPRTPSGPSVVPTDTDGDGDEEDEEASVAGDTRPLLRWDGKDCWLPMKKGTEQIKTVFKSYYKWYVPHFHLAPEEAINTW</sequence>
<accession>A0ABU6TS85</accession>
<name>A0ABU6TS85_9FABA</name>
<dbReference type="Proteomes" id="UP001341840">
    <property type="component" value="Unassembled WGS sequence"/>
</dbReference>
<dbReference type="EMBL" id="JASCZI010091808">
    <property type="protein sequence ID" value="MED6151257.1"/>
    <property type="molecule type" value="Genomic_DNA"/>
</dbReference>
<evidence type="ECO:0000256" key="1">
    <source>
        <dbReference type="SAM" id="MobiDB-lite"/>
    </source>
</evidence>
<comment type="caution">
    <text evidence="2">The sequence shown here is derived from an EMBL/GenBank/DDBJ whole genome shotgun (WGS) entry which is preliminary data.</text>
</comment>
<keyword evidence="3" id="KW-1185">Reference proteome</keyword>
<reference evidence="2 3" key="1">
    <citation type="journal article" date="2023" name="Plants (Basel)">
        <title>Bridging the Gap: Combining Genomics and Transcriptomics Approaches to Understand Stylosanthes scabra, an Orphan Legume from the Brazilian Caatinga.</title>
        <authorList>
            <person name="Ferreira-Neto J.R.C."/>
            <person name="da Silva M.D."/>
            <person name="Binneck E."/>
            <person name="de Melo N.F."/>
            <person name="da Silva R.H."/>
            <person name="de Melo A.L.T.M."/>
            <person name="Pandolfi V."/>
            <person name="Bustamante F.O."/>
            <person name="Brasileiro-Vidal A.C."/>
            <person name="Benko-Iseppon A.M."/>
        </authorList>
    </citation>
    <scope>NUCLEOTIDE SEQUENCE [LARGE SCALE GENOMIC DNA]</scope>
    <source>
        <tissue evidence="2">Leaves</tissue>
    </source>
</reference>
<evidence type="ECO:0000313" key="3">
    <source>
        <dbReference type="Proteomes" id="UP001341840"/>
    </source>
</evidence>
<proteinExistence type="predicted"/>
<protein>
    <submittedName>
        <fullName evidence="2">Uncharacterized protein</fullName>
    </submittedName>
</protein>
<feature type="compositionally biased region" description="Low complexity" evidence="1">
    <location>
        <begin position="36"/>
        <end position="45"/>
    </location>
</feature>
<organism evidence="2 3">
    <name type="scientific">Stylosanthes scabra</name>
    <dbReference type="NCBI Taxonomy" id="79078"/>
    <lineage>
        <taxon>Eukaryota</taxon>
        <taxon>Viridiplantae</taxon>
        <taxon>Streptophyta</taxon>
        <taxon>Embryophyta</taxon>
        <taxon>Tracheophyta</taxon>
        <taxon>Spermatophyta</taxon>
        <taxon>Magnoliopsida</taxon>
        <taxon>eudicotyledons</taxon>
        <taxon>Gunneridae</taxon>
        <taxon>Pentapetalae</taxon>
        <taxon>rosids</taxon>
        <taxon>fabids</taxon>
        <taxon>Fabales</taxon>
        <taxon>Fabaceae</taxon>
        <taxon>Papilionoideae</taxon>
        <taxon>50 kb inversion clade</taxon>
        <taxon>dalbergioids sensu lato</taxon>
        <taxon>Dalbergieae</taxon>
        <taxon>Pterocarpus clade</taxon>
        <taxon>Stylosanthes</taxon>
    </lineage>
</organism>
<feature type="compositionally biased region" description="Basic residues" evidence="1">
    <location>
        <begin position="10"/>
        <end position="20"/>
    </location>
</feature>
<feature type="compositionally biased region" description="Acidic residues" evidence="1">
    <location>
        <begin position="97"/>
        <end position="108"/>
    </location>
</feature>
<gene>
    <name evidence="2" type="ORF">PIB30_080805</name>
</gene>
<evidence type="ECO:0000313" key="2">
    <source>
        <dbReference type="EMBL" id="MED6151257.1"/>
    </source>
</evidence>
<feature type="region of interest" description="Disordered" evidence="1">
    <location>
        <begin position="1"/>
        <end position="115"/>
    </location>
</feature>
<feature type="compositionally biased region" description="Pro residues" evidence="1">
    <location>
        <begin position="76"/>
        <end position="87"/>
    </location>
</feature>